<feature type="domain" description="HTH araC/xylS-type" evidence="5">
    <location>
        <begin position="1"/>
        <end position="62"/>
    </location>
</feature>
<keyword evidence="1" id="KW-0805">Transcription regulation</keyword>
<comment type="caution">
    <text evidence="6">The sequence shown here is derived from an EMBL/GenBank/DDBJ whole genome shotgun (WGS) entry which is preliminary data.</text>
</comment>
<dbReference type="PANTHER" id="PTHR46796:SF13">
    <property type="entry name" value="HTH-TYPE TRANSCRIPTIONAL ACTIVATOR RHAS"/>
    <property type="match status" value="1"/>
</dbReference>
<accession>A0A6G4WKQ0</accession>
<dbReference type="Proteomes" id="UP001642900">
    <property type="component" value="Unassembled WGS sequence"/>
</dbReference>
<feature type="region of interest" description="Disordered" evidence="4">
    <location>
        <begin position="61"/>
        <end position="92"/>
    </location>
</feature>
<gene>
    <name evidence="6" type="ORF">G6N73_30565</name>
</gene>
<dbReference type="GO" id="GO:0003700">
    <property type="term" value="F:DNA-binding transcription factor activity"/>
    <property type="evidence" value="ECO:0007669"/>
    <property type="project" value="InterPro"/>
</dbReference>
<dbReference type="RefSeq" id="WP_165033696.1">
    <property type="nucleotide sequence ID" value="NZ_JAAKZF010000094.1"/>
</dbReference>
<evidence type="ECO:0000256" key="4">
    <source>
        <dbReference type="SAM" id="MobiDB-lite"/>
    </source>
</evidence>
<dbReference type="AlphaFoldDB" id="A0A6G4WKQ0"/>
<dbReference type="InterPro" id="IPR018060">
    <property type="entry name" value="HTH_AraC"/>
</dbReference>
<evidence type="ECO:0000256" key="2">
    <source>
        <dbReference type="ARBA" id="ARBA00023125"/>
    </source>
</evidence>
<keyword evidence="3" id="KW-0804">Transcription</keyword>
<feature type="non-terminal residue" evidence="6">
    <location>
        <position position="1"/>
    </location>
</feature>
<dbReference type="EMBL" id="JAAKZF010000094">
    <property type="protein sequence ID" value="NGO55341.1"/>
    <property type="molecule type" value="Genomic_DNA"/>
</dbReference>
<evidence type="ECO:0000313" key="7">
    <source>
        <dbReference type="Proteomes" id="UP001642900"/>
    </source>
</evidence>
<keyword evidence="2" id="KW-0238">DNA-binding</keyword>
<dbReference type="InterPro" id="IPR009057">
    <property type="entry name" value="Homeodomain-like_sf"/>
</dbReference>
<dbReference type="PROSITE" id="PS01124">
    <property type="entry name" value="HTH_ARAC_FAMILY_2"/>
    <property type="match status" value="1"/>
</dbReference>
<organism evidence="6 7">
    <name type="scientific">Allomesorhizobium camelthorni</name>
    <dbReference type="NCBI Taxonomy" id="475069"/>
    <lineage>
        <taxon>Bacteria</taxon>
        <taxon>Pseudomonadati</taxon>
        <taxon>Pseudomonadota</taxon>
        <taxon>Alphaproteobacteria</taxon>
        <taxon>Hyphomicrobiales</taxon>
        <taxon>Phyllobacteriaceae</taxon>
        <taxon>Allomesorhizobium</taxon>
    </lineage>
</organism>
<dbReference type="GO" id="GO:0043565">
    <property type="term" value="F:sequence-specific DNA binding"/>
    <property type="evidence" value="ECO:0007669"/>
    <property type="project" value="InterPro"/>
</dbReference>
<dbReference type="SMART" id="SM00342">
    <property type="entry name" value="HTH_ARAC"/>
    <property type="match status" value="1"/>
</dbReference>
<reference evidence="6 7" key="1">
    <citation type="submission" date="2020-02" db="EMBL/GenBank/DDBJ databases">
        <title>Genome sequence of strain CCNWXJ40-4.</title>
        <authorList>
            <person name="Gao J."/>
            <person name="Sun J."/>
        </authorList>
    </citation>
    <scope>NUCLEOTIDE SEQUENCE [LARGE SCALE GENOMIC DNA]</scope>
    <source>
        <strain evidence="6 7">CCNWXJ 40-4</strain>
    </source>
</reference>
<dbReference type="SUPFAM" id="SSF46689">
    <property type="entry name" value="Homeodomain-like"/>
    <property type="match status" value="1"/>
</dbReference>
<evidence type="ECO:0000259" key="5">
    <source>
        <dbReference type="PROSITE" id="PS01124"/>
    </source>
</evidence>
<dbReference type="Pfam" id="PF12833">
    <property type="entry name" value="HTH_18"/>
    <property type="match status" value="1"/>
</dbReference>
<feature type="compositionally biased region" description="Polar residues" evidence="4">
    <location>
        <begin position="79"/>
        <end position="92"/>
    </location>
</feature>
<keyword evidence="7" id="KW-1185">Reference proteome</keyword>
<evidence type="ECO:0000313" key="6">
    <source>
        <dbReference type="EMBL" id="NGO55341.1"/>
    </source>
</evidence>
<dbReference type="PANTHER" id="PTHR46796">
    <property type="entry name" value="HTH-TYPE TRANSCRIPTIONAL ACTIVATOR RHAS-RELATED"/>
    <property type="match status" value="1"/>
</dbReference>
<name>A0A6G4WKQ0_9HYPH</name>
<protein>
    <submittedName>
        <fullName evidence="6">Helix-turn-helix domain-containing protein</fullName>
    </submittedName>
</protein>
<evidence type="ECO:0000256" key="3">
    <source>
        <dbReference type="ARBA" id="ARBA00023163"/>
    </source>
</evidence>
<dbReference type="InterPro" id="IPR050204">
    <property type="entry name" value="AraC_XylS_family_regulators"/>
</dbReference>
<dbReference type="Gene3D" id="1.10.10.60">
    <property type="entry name" value="Homeodomain-like"/>
    <property type="match status" value="1"/>
</dbReference>
<evidence type="ECO:0000256" key="1">
    <source>
        <dbReference type="ARBA" id="ARBA00023015"/>
    </source>
</evidence>
<sequence length="92" mass="10389">ELGTSPQAVYTQIRLDHARHLLLRTDRSISSIALECGFCDGSHLSRVFRLQYLRTPQEFRSQHGESLSLHRGPRHRNSQEPASGSGNQFGCK</sequence>
<proteinExistence type="predicted"/>